<dbReference type="InterPro" id="IPR045314">
    <property type="entry name" value="bZIP_plant_GBF1"/>
</dbReference>
<evidence type="ECO:0000256" key="2">
    <source>
        <dbReference type="ARBA" id="ARBA00023015"/>
    </source>
</evidence>
<gene>
    <name evidence="7" type="primary">OBF1</name>
    <name evidence="7" type="ORF">AXF42_Ash010377</name>
</gene>
<dbReference type="EMBL" id="KZ451888">
    <property type="protein sequence ID" value="PKA65968.1"/>
    <property type="molecule type" value="Genomic_DNA"/>
</dbReference>
<keyword evidence="7" id="KW-0808">Transferase</keyword>
<dbReference type="CDD" id="cd14702">
    <property type="entry name" value="bZIP_plant_GBF1"/>
    <property type="match status" value="1"/>
</dbReference>
<name>A0A2I0BDV9_9ASPA</name>
<dbReference type="STRING" id="1088818.A0A2I0BDV9"/>
<dbReference type="GO" id="GO:0045893">
    <property type="term" value="P:positive regulation of DNA-templated transcription"/>
    <property type="evidence" value="ECO:0007669"/>
    <property type="project" value="TreeGrafter"/>
</dbReference>
<dbReference type="Pfam" id="PF00170">
    <property type="entry name" value="bZIP_1"/>
    <property type="match status" value="1"/>
</dbReference>
<dbReference type="GO" id="GO:0003700">
    <property type="term" value="F:DNA-binding transcription factor activity"/>
    <property type="evidence" value="ECO:0007669"/>
    <property type="project" value="InterPro"/>
</dbReference>
<evidence type="ECO:0000256" key="4">
    <source>
        <dbReference type="ARBA" id="ARBA00023163"/>
    </source>
</evidence>
<organism evidence="7 8">
    <name type="scientific">Apostasia shenzhenica</name>
    <dbReference type="NCBI Taxonomy" id="1088818"/>
    <lineage>
        <taxon>Eukaryota</taxon>
        <taxon>Viridiplantae</taxon>
        <taxon>Streptophyta</taxon>
        <taxon>Embryophyta</taxon>
        <taxon>Tracheophyta</taxon>
        <taxon>Spermatophyta</taxon>
        <taxon>Magnoliopsida</taxon>
        <taxon>Liliopsida</taxon>
        <taxon>Asparagales</taxon>
        <taxon>Orchidaceae</taxon>
        <taxon>Apostasioideae</taxon>
        <taxon>Apostasia</taxon>
    </lineage>
</organism>
<dbReference type="GO" id="GO:0000976">
    <property type="term" value="F:transcription cis-regulatory region binding"/>
    <property type="evidence" value="ECO:0007669"/>
    <property type="project" value="TreeGrafter"/>
</dbReference>
<keyword evidence="4" id="KW-0804">Transcription</keyword>
<evidence type="ECO:0000256" key="5">
    <source>
        <dbReference type="ARBA" id="ARBA00023242"/>
    </source>
</evidence>
<keyword evidence="5" id="KW-0539">Nucleus</keyword>
<keyword evidence="8" id="KW-1185">Reference proteome</keyword>
<dbReference type="PANTHER" id="PTHR45764">
    <property type="entry name" value="BZIP TRANSCRIPTION FACTOR 44"/>
    <property type="match status" value="1"/>
</dbReference>
<dbReference type="PROSITE" id="PS00036">
    <property type="entry name" value="BZIP_BASIC"/>
    <property type="match status" value="1"/>
</dbReference>
<dbReference type="PANTHER" id="PTHR45764:SF21">
    <property type="entry name" value="OS03G0770000 PROTEIN"/>
    <property type="match status" value="1"/>
</dbReference>
<dbReference type="PROSITE" id="PS50217">
    <property type="entry name" value="BZIP"/>
    <property type="match status" value="1"/>
</dbReference>
<dbReference type="GO" id="GO:0005634">
    <property type="term" value="C:nucleus"/>
    <property type="evidence" value="ECO:0007669"/>
    <property type="project" value="UniProtKB-SubCell"/>
</dbReference>
<dbReference type="OrthoDB" id="551672at2759"/>
<protein>
    <submittedName>
        <fullName evidence="7">Ocs element-binding factor 1</fullName>
        <ecNumber evidence="7">2.7.11.24</ecNumber>
    </submittedName>
</protein>
<dbReference type="EC" id="2.7.11.24" evidence="7"/>
<proteinExistence type="predicted"/>
<evidence type="ECO:0000259" key="6">
    <source>
        <dbReference type="PROSITE" id="PS50217"/>
    </source>
</evidence>
<comment type="subcellular location">
    <subcellularLocation>
        <location evidence="1">Nucleus</location>
    </subcellularLocation>
</comment>
<dbReference type="SUPFAM" id="SSF57959">
    <property type="entry name" value="Leucine zipper domain"/>
    <property type="match status" value="1"/>
</dbReference>
<dbReference type="GO" id="GO:0046982">
    <property type="term" value="F:protein heterodimerization activity"/>
    <property type="evidence" value="ECO:0007669"/>
    <property type="project" value="UniProtKB-ARBA"/>
</dbReference>
<dbReference type="GO" id="GO:0004707">
    <property type="term" value="F:MAP kinase activity"/>
    <property type="evidence" value="ECO:0007669"/>
    <property type="project" value="UniProtKB-EC"/>
</dbReference>
<evidence type="ECO:0000313" key="8">
    <source>
        <dbReference type="Proteomes" id="UP000236161"/>
    </source>
</evidence>
<dbReference type="FunFam" id="1.20.5.170:FF:000020">
    <property type="entry name" value="BZIP transcription factor"/>
    <property type="match status" value="1"/>
</dbReference>
<dbReference type="InterPro" id="IPR046347">
    <property type="entry name" value="bZIP_sf"/>
</dbReference>
<dbReference type="InterPro" id="IPR004827">
    <property type="entry name" value="bZIP"/>
</dbReference>
<accession>A0A2I0BDV9</accession>
<evidence type="ECO:0000313" key="7">
    <source>
        <dbReference type="EMBL" id="PKA65968.1"/>
    </source>
</evidence>
<keyword evidence="3" id="KW-0238">DNA-binding</keyword>
<dbReference type="SMART" id="SM00338">
    <property type="entry name" value="BRLZ"/>
    <property type="match status" value="1"/>
</dbReference>
<feature type="domain" description="BZIP" evidence="6">
    <location>
        <begin position="11"/>
        <end position="58"/>
    </location>
</feature>
<keyword evidence="2" id="KW-0805">Transcription regulation</keyword>
<dbReference type="Gene3D" id="1.20.5.170">
    <property type="match status" value="1"/>
</dbReference>
<sequence length="122" mass="13943">MEFAAAADEDDQRRIRRMISNRESARRSRMRKQRHLEDLRSRVGWLRLENRALADRLAGASGQCAAFCQENGQLRLEAAALSRRLLEIRRILLLRQLQRLSAPSAFSSSICAGGLRLRSPIQ</sequence>
<dbReference type="Proteomes" id="UP000236161">
    <property type="component" value="Unassembled WGS sequence"/>
</dbReference>
<reference evidence="7 8" key="1">
    <citation type="journal article" date="2017" name="Nature">
        <title>The Apostasia genome and the evolution of orchids.</title>
        <authorList>
            <person name="Zhang G.Q."/>
            <person name="Liu K.W."/>
            <person name="Li Z."/>
            <person name="Lohaus R."/>
            <person name="Hsiao Y.Y."/>
            <person name="Niu S.C."/>
            <person name="Wang J.Y."/>
            <person name="Lin Y.C."/>
            <person name="Xu Q."/>
            <person name="Chen L.J."/>
            <person name="Yoshida K."/>
            <person name="Fujiwara S."/>
            <person name="Wang Z.W."/>
            <person name="Zhang Y.Q."/>
            <person name="Mitsuda N."/>
            <person name="Wang M."/>
            <person name="Liu G.H."/>
            <person name="Pecoraro L."/>
            <person name="Huang H.X."/>
            <person name="Xiao X.J."/>
            <person name="Lin M."/>
            <person name="Wu X.Y."/>
            <person name="Wu W.L."/>
            <person name="Chen Y.Y."/>
            <person name="Chang S.B."/>
            <person name="Sakamoto S."/>
            <person name="Ohme-Takagi M."/>
            <person name="Yagi M."/>
            <person name="Zeng S.J."/>
            <person name="Shen C.Y."/>
            <person name="Yeh C.M."/>
            <person name="Luo Y.B."/>
            <person name="Tsai W.C."/>
            <person name="Van de Peer Y."/>
            <person name="Liu Z.J."/>
        </authorList>
    </citation>
    <scope>NUCLEOTIDE SEQUENCE [LARGE SCALE GENOMIC DNA]</scope>
    <source>
        <strain evidence="8">cv. Shenzhen</strain>
        <tissue evidence="7">Stem</tissue>
    </source>
</reference>
<evidence type="ECO:0000256" key="1">
    <source>
        <dbReference type="ARBA" id="ARBA00004123"/>
    </source>
</evidence>
<dbReference type="AlphaFoldDB" id="A0A2I0BDV9"/>
<evidence type="ECO:0000256" key="3">
    <source>
        <dbReference type="ARBA" id="ARBA00023125"/>
    </source>
</evidence>